<comment type="caution">
    <text evidence="1">The sequence shown here is derived from an EMBL/GenBank/DDBJ whole genome shotgun (WGS) entry which is preliminary data.</text>
</comment>
<dbReference type="SUPFAM" id="SSF140376">
    <property type="entry name" value="ChaB-like"/>
    <property type="match status" value="1"/>
</dbReference>
<reference evidence="1" key="1">
    <citation type="journal article" date="2015" name="Nature">
        <title>Complex archaea that bridge the gap between prokaryotes and eukaryotes.</title>
        <authorList>
            <person name="Spang A."/>
            <person name="Saw J.H."/>
            <person name="Jorgensen S.L."/>
            <person name="Zaremba-Niedzwiedzka K."/>
            <person name="Martijn J."/>
            <person name="Lind A.E."/>
            <person name="van Eijk R."/>
            <person name="Schleper C."/>
            <person name="Guy L."/>
            <person name="Ettema T.J."/>
        </authorList>
    </citation>
    <scope>NUCLEOTIDE SEQUENCE</scope>
</reference>
<dbReference type="Gene3D" id="1.10.1740.70">
    <property type="entry name" value="ChaB"/>
    <property type="match status" value="1"/>
</dbReference>
<dbReference type="InterPro" id="IPR009317">
    <property type="entry name" value="ChaB"/>
</dbReference>
<proteinExistence type="predicted"/>
<sequence>MPYRYISDLPDSVKKHLPKHAQEIYMKVFNNAWDEYSDPDKRRPGTSQEESACRVAWAAVKKQYHKDDKGKWVKNAV</sequence>
<dbReference type="AlphaFoldDB" id="A0A0F8WLT3"/>
<evidence type="ECO:0008006" key="2">
    <source>
        <dbReference type="Google" id="ProtNLM"/>
    </source>
</evidence>
<protein>
    <recommendedName>
        <fullName evidence="2">Cation transport regulator ChaB</fullName>
    </recommendedName>
</protein>
<evidence type="ECO:0000313" key="1">
    <source>
        <dbReference type="EMBL" id="KKK49210.1"/>
    </source>
</evidence>
<dbReference type="InterPro" id="IPR037205">
    <property type="entry name" value="ChaB_sf"/>
</dbReference>
<gene>
    <name evidence="1" type="ORF">LCGC14_3137360</name>
</gene>
<name>A0A0F8WLT3_9ZZZZ</name>
<dbReference type="EMBL" id="LAZR01068666">
    <property type="protein sequence ID" value="KKK49210.1"/>
    <property type="molecule type" value="Genomic_DNA"/>
</dbReference>
<accession>A0A0F8WLT3</accession>
<organism evidence="1">
    <name type="scientific">marine sediment metagenome</name>
    <dbReference type="NCBI Taxonomy" id="412755"/>
    <lineage>
        <taxon>unclassified sequences</taxon>
        <taxon>metagenomes</taxon>
        <taxon>ecological metagenomes</taxon>
    </lineage>
</organism>
<dbReference type="Pfam" id="PF06150">
    <property type="entry name" value="ChaB"/>
    <property type="match status" value="1"/>
</dbReference>